<gene>
    <name evidence="1" type="ORF">QQ020_16865</name>
</gene>
<protein>
    <submittedName>
        <fullName evidence="1">Uncharacterized protein</fullName>
    </submittedName>
</protein>
<accession>A0ABT8L7L3</accession>
<comment type="caution">
    <text evidence="1">The sequence shown here is derived from an EMBL/GenBank/DDBJ whole genome shotgun (WGS) entry which is preliminary data.</text>
</comment>
<proteinExistence type="predicted"/>
<name>A0ABT8L7L3_9BACT</name>
<sequence length="63" mass="7236">MIYHHSYQIIEYIATEIVVLVGVDYCLIPEVVINLVLDLQVEPVYIEVWQARANVSPQAGFNF</sequence>
<organism evidence="1 2">
    <name type="scientific">Agaribacillus aureus</name>
    <dbReference type="NCBI Taxonomy" id="3051825"/>
    <lineage>
        <taxon>Bacteria</taxon>
        <taxon>Pseudomonadati</taxon>
        <taxon>Bacteroidota</taxon>
        <taxon>Cytophagia</taxon>
        <taxon>Cytophagales</taxon>
        <taxon>Splendidivirgaceae</taxon>
        <taxon>Agaribacillus</taxon>
    </lineage>
</organism>
<reference evidence="1" key="1">
    <citation type="submission" date="2023-06" db="EMBL/GenBank/DDBJ databases">
        <title>Genomic of Agaribacillus aureum.</title>
        <authorList>
            <person name="Wang G."/>
        </authorList>
    </citation>
    <scope>NUCLEOTIDE SEQUENCE</scope>
    <source>
        <strain evidence="1">BMA12</strain>
    </source>
</reference>
<keyword evidence="2" id="KW-1185">Reference proteome</keyword>
<dbReference type="EMBL" id="JAUJEB010000003">
    <property type="protein sequence ID" value="MDN5213747.1"/>
    <property type="molecule type" value="Genomic_DNA"/>
</dbReference>
<dbReference type="RefSeq" id="WP_346759085.1">
    <property type="nucleotide sequence ID" value="NZ_JAUJEB010000003.1"/>
</dbReference>
<evidence type="ECO:0000313" key="2">
    <source>
        <dbReference type="Proteomes" id="UP001172083"/>
    </source>
</evidence>
<dbReference type="Proteomes" id="UP001172083">
    <property type="component" value="Unassembled WGS sequence"/>
</dbReference>
<evidence type="ECO:0000313" key="1">
    <source>
        <dbReference type="EMBL" id="MDN5213747.1"/>
    </source>
</evidence>